<dbReference type="Pfam" id="PF07539">
    <property type="entry name" value="UTP20_N"/>
    <property type="match status" value="1"/>
</dbReference>
<dbReference type="GO" id="GO:0030686">
    <property type="term" value="C:90S preribosome"/>
    <property type="evidence" value="ECO:0007669"/>
    <property type="project" value="TreeGrafter"/>
</dbReference>
<dbReference type="InterPro" id="IPR016024">
    <property type="entry name" value="ARM-type_fold"/>
</dbReference>
<feature type="domain" description="U3 small nucleolar RNA-associated protein 20 N-terminal" evidence="2">
    <location>
        <begin position="178"/>
        <end position="381"/>
    </location>
</feature>
<feature type="domain" description="U3 small nucleolar RNA-associated protein 20 C-terminal" evidence="4">
    <location>
        <begin position="1187"/>
        <end position="1542"/>
    </location>
</feature>
<sequence length="1672" mass="192047">MAWDMPYERFLFVRLGIGMSLDTDTAQAHLTYPARKRPCGMRISASNVKHFQTQLVVLEKRRRGKAAAESFAFVARDIRDKKKFIELVLDYLEKHADQLKDDERHQEILFQVLTQTVSDSLQIVSPNEYNIFWSSVEKYVQEILGDNENGGKGILKNEEDSMNEDEDTQNDSESGKKTFKTLINIMQVLAQFKNPRALHKEPVFWDIYMKFLKNKNPFLQKYALDCVLNYKNKNIIPYKSNLYNLVDDKKFKDELTLFKITEDAQSIRMEHRDEVVPIILRILYGKMISKQGTEKKSGGQTKRAMVMRYLAGCNENELKTFIDMAFSYFQTFMDMSPIDIYQEISGNFNLKAVTSPGKLHSALNLFEGILEIMKRRISNTAKTANINKRDLLILSRVTELVSTPETCDELLGELCRECPEADVVLSDLAPLSDKIDREVDFFDNICHLQTHRRVRALLKFYYQKQLTRILTGILDSFHFDLNVKDIELPKFLTTSIYRKKNNVESNNDRHKKNQSDKCNLEVVMKNGKVEADKISRDVDKAKEIEIEVDNEVTNENEINEKEIQKDSKNYENELIADDTEDAQINPQHGTYILETELKTADEEAEKEEQIDKHTTNTSAFDRVTVVSPSVAKRIIKSLAVVLLPQLNRAIGKMTDHEESHKLNRRRMGLERQEEDMLRVPIALALVKLLQRLPGDLLEHNLPGIIIKLCSFLKSPLKQIRIATRDIVKKVMITVGTNYLGMLLEHLTMLLTRGFQVHVLVATIHTVLDALKANFEKGQVDKNLDYILNVCANDLFGALAEEKEVEKLHYKTPEAKPSKKTYITLLITAQNISQESLIKLIVPFKEVLQKYHSKKIILKVQEALTNISTGLVTNNFLEPESIFVFLHGVASESIPEFILGTPKREITEEQREKMLRAKPDCFIVPEIPKRNRELQAKYVKTSARANAHILIEFSLNILYVILKREKVPKAECQVFIEPLVPILIDSIKSDHAVTVLIRNVRYYKLDAEQLKTLLLYAEEDCQKDDKQANSFSLLKAILEVKLVSPELHEVMEKIAKISILNESARTRNEARLIFITYLTHYTPGKRIDRHIQFFVSQLNYELQHGRESSLSFLMMIIKKMKNSQLSHHAGYLLVTLGATMLNDPAPECRASAADCLEVMLQKMDYQEKNKLYEIVLKFFEDNQPVHIELAAQLCTRFVMVEKEDFEKRLHIILPILTGKLILLSDDITDGRFVKLKLEQDSSKTDEEKQKEKDHSLIQLLNLIVNITTHCPACFANDKYLEFDEIGQHCQILLGYPHLWVRLKSAKVLYQILSNVNSKELDEIMSGRKETERGFIYYDTENALKSLILDLSAQFTADMTKDMAEQITEVIFQIIKLIYPMNLLKMRSSSTTELEDSDGSKVNIRWIMLKLKKAINLEIVRAPSSANIRSTIFTAWLRLITLLNNDDIKHLLDIMLPSIVRELSTTEAPLIAKQLAAKIGKKLRIRLGEIEYGKLVAAAQTKLNVKRSERKKIVLQEKVKNPEKAAKRKLQLKEKKRISKKIRLEAAKGKRPKAKKRKAEEELDIEDKSTIIYKSIVEIGLKRIILDNKIQSKEVVVARATPAHPNSKDQEVVNSLAIKRCATAARDPMTPSAVLSAVLVRPDTLWTRLKCIIINANIANNPVNKIVFCEFFAR</sequence>
<name>A0A4C1VG00_EUMVA</name>
<evidence type="ECO:0000259" key="2">
    <source>
        <dbReference type="Pfam" id="PF07539"/>
    </source>
</evidence>
<dbReference type="InterPro" id="IPR046523">
    <property type="entry name" value="UTP20_dom"/>
</dbReference>
<dbReference type="PANTHER" id="PTHR17695:SF11">
    <property type="entry name" value="SMALL SUBUNIT PROCESSOME COMPONENT 20 HOMOLOG"/>
    <property type="match status" value="1"/>
</dbReference>
<dbReference type="InterPro" id="IPR052575">
    <property type="entry name" value="SSU_processome_comp_20"/>
</dbReference>
<evidence type="ECO:0000313" key="6">
    <source>
        <dbReference type="Proteomes" id="UP000299102"/>
    </source>
</evidence>
<dbReference type="Pfam" id="PF23099">
    <property type="entry name" value="UTP20_C"/>
    <property type="match status" value="1"/>
</dbReference>
<dbReference type="STRING" id="151549.A0A4C1VG00"/>
<evidence type="ECO:0000259" key="4">
    <source>
        <dbReference type="Pfam" id="PF23099"/>
    </source>
</evidence>
<dbReference type="PANTHER" id="PTHR17695">
    <property type="entry name" value="SMALL SUBUNIT PROCESSOME COMPONENT 20 HOMOLOG"/>
    <property type="match status" value="1"/>
</dbReference>
<accession>A0A4C1VG00</accession>
<feature type="region of interest" description="Disordered" evidence="1">
    <location>
        <begin position="150"/>
        <end position="174"/>
    </location>
</feature>
<dbReference type="EMBL" id="BGZK01000330">
    <property type="protein sequence ID" value="GBP37217.1"/>
    <property type="molecule type" value="Genomic_DNA"/>
</dbReference>
<protein>
    <submittedName>
        <fullName evidence="5">Small subunit processome component 20 homolog</fullName>
    </submittedName>
</protein>
<dbReference type="Gene3D" id="1.25.10.10">
    <property type="entry name" value="Leucine-rich Repeat Variant"/>
    <property type="match status" value="1"/>
</dbReference>
<dbReference type="InterPro" id="IPR011989">
    <property type="entry name" value="ARM-like"/>
</dbReference>
<evidence type="ECO:0000259" key="3">
    <source>
        <dbReference type="Pfam" id="PF20416"/>
    </source>
</evidence>
<dbReference type="Proteomes" id="UP000299102">
    <property type="component" value="Unassembled WGS sequence"/>
</dbReference>
<comment type="caution">
    <text evidence="5">The sequence shown here is derived from an EMBL/GenBank/DDBJ whole genome shotgun (WGS) entry which is preliminary data.</text>
</comment>
<organism evidence="5 6">
    <name type="scientific">Eumeta variegata</name>
    <name type="common">Bagworm moth</name>
    <name type="synonym">Eumeta japonica</name>
    <dbReference type="NCBI Taxonomy" id="151549"/>
    <lineage>
        <taxon>Eukaryota</taxon>
        <taxon>Metazoa</taxon>
        <taxon>Ecdysozoa</taxon>
        <taxon>Arthropoda</taxon>
        <taxon>Hexapoda</taxon>
        <taxon>Insecta</taxon>
        <taxon>Pterygota</taxon>
        <taxon>Neoptera</taxon>
        <taxon>Endopterygota</taxon>
        <taxon>Lepidoptera</taxon>
        <taxon>Glossata</taxon>
        <taxon>Ditrysia</taxon>
        <taxon>Tineoidea</taxon>
        <taxon>Psychidae</taxon>
        <taxon>Oiketicinae</taxon>
        <taxon>Eumeta</taxon>
    </lineage>
</organism>
<evidence type="ECO:0000313" key="5">
    <source>
        <dbReference type="EMBL" id="GBP37217.1"/>
    </source>
</evidence>
<dbReference type="Pfam" id="PF20416">
    <property type="entry name" value="UTP20"/>
    <property type="match status" value="1"/>
</dbReference>
<feature type="domain" description="U3 small nucleolar RNA-associated protein 20" evidence="3">
    <location>
        <begin position="672"/>
        <end position="888"/>
    </location>
</feature>
<proteinExistence type="predicted"/>
<dbReference type="GO" id="GO:0032040">
    <property type="term" value="C:small-subunit processome"/>
    <property type="evidence" value="ECO:0007669"/>
    <property type="project" value="TreeGrafter"/>
</dbReference>
<dbReference type="InterPro" id="IPR057525">
    <property type="entry name" value="UTP20_C"/>
</dbReference>
<keyword evidence="6" id="KW-1185">Reference proteome</keyword>
<dbReference type="InterPro" id="IPR011430">
    <property type="entry name" value="UTP20_N"/>
</dbReference>
<dbReference type="OrthoDB" id="360653at2759"/>
<gene>
    <name evidence="5" type="primary">UTP20</name>
    <name evidence="5" type="ORF">EVAR_31148_1</name>
</gene>
<feature type="compositionally biased region" description="Acidic residues" evidence="1">
    <location>
        <begin position="160"/>
        <end position="170"/>
    </location>
</feature>
<reference evidence="5 6" key="1">
    <citation type="journal article" date="2019" name="Commun. Biol.">
        <title>The bagworm genome reveals a unique fibroin gene that provides high tensile strength.</title>
        <authorList>
            <person name="Kono N."/>
            <person name="Nakamura H."/>
            <person name="Ohtoshi R."/>
            <person name="Tomita M."/>
            <person name="Numata K."/>
            <person name="Arakawa K."/>
        </authorList>
    </citation>
    <scope>NUCLEOTIDE SEQUENCE [LARGE SCALE GENOMIC DNA]</scope>
</reference>
<evidence type="ECO:0000256" key="1">
    <source>
        <dbReference type="SAM" id="MobiDB-lite"/>
    </source>
</evidence>
<dbReference type="SUPFAM" id="SSF48371">
    <property type="entry name" value="ARM repeat"/>
    <property type="match status" value="1"/>
</dbReference>